<reference evidence="9 10" key="1">
    <citation type="submission" date="2021-01" db="EMBL/GenBank/DDBJ databases">
        <title>Belnapia mucosa sp. nov. and Belnapia arida sp. nov., isolated from the Tabernas Desert (Almeria, Spain).</title>
        <authorList>
            <person name="Molina-Menor E."/>
            <person name="Vidal-Verdu A."/>
            <person name="Calonge A."/>
            <person name="Satari L."/>
            <person name="Pereto Magraner J."/>
            <person name="Porcar Miralles M."/>
        </authorList>
    </citation>
    <scope>NUCLEOTIDE SEQUENCE [LARGE SCALE GENOMIC DNA]</scope>
    <source>
        <strain evidence="9 10">T6</strain>
    </source>
</reference>
<organism evidence="9 10">
    <name type="scientific">Belnapia mucosa</name>
    <dbReference type="NCBI Taxonomy" id="2804532"/>
    <lineage>
        <taxon>Bacteria</taxon>
        <taxon>Pseudomonadati</taxon>
        <taxon>Pseudomonadota</taxon>
        <taxon>Alphaproteobacteria</taxon>
        <taxon>Acetobacterales</taxon>
        <taxon>Roseomonadaceae</taxon>
        <taxon>Belnapia</taxon>
    </lineage>
</organism>
<evidence type="ECO:0000259" key="8">
    <source>
        <dbReference type="Pfam" id="PF04613"/>
    </source>
</evidence>
<feature type="active site" description="Proton acceptor" evidence="7">
    <location>
        <position position="250"/>
    </location>
</feature>
<dbReference type="PANTHER" id="PTHR43378">
    <property type="entry name" value="UDP-3-O-ACYLGLUCOSAMINE N-ACYLTRANSFERASE"/>
    <property type="match status" value="1"/>
</dbReference>
<dbReference type="InterPro" id="IPR018357">
    <property type="entry name" value="Hexapep_transf_CS"/>
</dbReference>
<comment type="function">
    <text evidence="7">Catalyzes the N-acylation of UDP-3-O-acylglucosamine using 3-hydroxyacyl-ACP as the acyl donor. Is involved in the biosynthesis of lipid A, a phosphorylated glycolipid that anchors the lipopolysaccharide to the outer membrane of the cell.</text>
</comment>
<keyword evidence="2 7" id="KW-0441">Lipid A biosynthesis</keyword>
<sequence length="337" mass="34225">MTIGDARFFAHSGPYTVATVADVAGGTAPEADLLLTGVAPLHAAGPKEVSFLDNRRYAAALEGTSAGAVIVHPEMLARVPAGTVPIVTTEPYAGWARVAALFYPAPPLRPGVHPTAFVAEGAQVDPSSEVGPFALVEAGAEVGPRCRIGPYAAIGEGVVVGPDCRVGAHASLSHALLGARVYVYPGARIGQEGFGFATTASGFLSVPQLGRVLLGDDVEVGANSTIDRGSTGDTVIGAGSRLDNLVQIGHNVRLGRCCVVVAQVGIAGSAIVEDFVQIGGQAAIAGHICIGKGARIGAQAGVMSDVVPGAALVGSPAQPRQEFFRQVAAVKRMARDR</sequence>
<dbReference type="Proteomes" id="UP000606490">
    <property type="component" value="Unassembled WGS sequence"/>
</dbReference>
<dbReference type="PANTHER" id="PTHR43378:SF2">
    <property type="entry name" value="UDP-3-O-ACYLGLUCOSAMINE N-ACYLTRANSFERASE 1, MITOCHONDRIAL-RELATED"/>
    <property type="match status" value="1"/>
</dbReference>
<comment type="catalytic activity">
    <reaction evidence="7">
        <text>a UDP-3-O-[(3R)-3-hydroxyacyl]-alpha-D-glucosamine + a (3R)-hydroxyacyl-[ACP] = a UDP-2-N,3-O-bis[(3R)-3-hydroxyacyl]-alpha-D-glucosamine + holo-[ACP] + H(+)</text>
        <dbReference type="Rhea" id="RHEA:53836"/>
        <dbReference type="Rhea" id="RHEA-COMP:9685"/>
        <dbReference type="Rhea" id="RHEA-COMP:9945"/>
        <dbReference type="ChEBI" id="CHEBI:15378"/>
        <dbReference type="ChEBI" id="CHEBI:64479"/>
        <dbReference type="ChEBI" id="CHEBI:78827"/>
        <dbReference type="ChEBI" id="CHEBI:137740"/>
        <dbReference type="ChEBI" id="CHEBI:137748"/>
        <dbReference type="EC" id="2.3.1.191"/>
    </reaction>
</comment>
<evidence type="ECO:0000313" key="10">
    <source>
        <dbReference type="Proteomes" id="UP000606490"/>
    </source>
</evidence>
<gene>
    <name evidence="7 9" type="primary">lpxD</name>
    <name evidence="9" type="ORF">JMJ55_04530</name>
</gene>
<dbReference type="GO" id="GO:0103118">
    <property type="term" value="F:UDP-3-O-[(3R)-3-hydroxyacyl]-glucosamine N-acyltransferase activity"/>
    <property type="evidence" value="ECO:0007669"/>
    <property type="project" value="UniProtKB-EC"/>
</dbReference>
<evidence type="ECO:0000256" key="1">
    <source>
        <dbReference type="ARBA" id="ARBA00022516"/>
    </source>
</evidence>
<keyword evidence="5 7" id="KW-0443">Lipid metabolism</keyword>
<name>A0ABS1V1P0_9PROT</name>
<comment type="similarity">
    <text evidence="7">Belongs to the transferase hexapeptide repeat family. LpxD subfamily.</text>
</comment>
<evidence type="ECO:0000256" key="3">
    <source>
        <dbReference type="ARBA" id="ARBA00022679"/>
    </source>
</evidence>
<dbReference type="Pfam" id="PF00132">
    <property type="entry name" value="Hexapep"/>
    <property type="match status" value="1"/>
</dbReference>
<dbReference type="Gene3D" id="3.40.1390.10">
    <property type="entry name" value="MurE/MurF, N-terminal domain"/>
    <property type="match status" value="1"/>
</dbReference>
<evidence type="ECO:0000256" key="7">
    <source>
        <dbReference type="HAMAP-Rule" id="MF_00523"/>
    </source>
</evidence>
<keyword evidence="6 7" id="KW-0012">Acyltransferase</keyword>
<dbReference type="HAMAP" id="MF_00523">
    <property type="entry name" value="LpxD"/>
    <property type="match status" value="1"/>
</dbReference>
<dbReference type="SUPFAM" id="SSF51161">
    <property type="entry name" value="Trimeric LpxA-like enzymes"/>
    <property type="match status" value="1"/>
</dbReference>
<evidence type="ECO:0000256" key="4">
    <source>
        <dbReference type="ARBA" id="ARBA00022737"/>
    </source>
</evidence>
<dbReference type="Gene3D" id="2.160.10.10">
    <property type="entry name" value="Hexapeptide repeat proteins"/>
    <property type="match status" value="1"/>
</dbReference>
<dbReference type="InterPro" id="IPR001451">
    <property type="entry name" value="Hexapep"/>
</dbReference>
<dbReference type="PROSITE" id="PS00101">
    <property type="entry name" value="HEXAPEP_TRANSFERASES"/>
    <property type="match status" value="1"/>
</dbReference>
<evidence type="ECO:0000256" key="5">
    <source>
        <dbReference type="ARBA" id="ARBA00023098"/>
    </source>
</evidence>
<evidence type="ECO:0000256" key="2">
    <source>
        <dbReference type="ARBA" id="ARBA00022556"/>
    </source>
</evidence>
<keyword evidence="10" id="KW-1185">Reference proteome</keyword>
<dbReference type="EC" id="2.3.1.191" evidence="7"/>
<comment type="subunit">
    <text evidence="7">Homotrimer.</text>
</comment>
<dbReference type="InterPro" id="IPR011004">
    <property type="entry name" value="Trimer_LpxA-like_sf"/>
</dbReference>
<keyword evidence="1 7" id="KW-0444">Lipid biosynthesis</keyword>
<comment type="pathway">
    <text evidence="7">Bacterial outer membrane biogenesis; LPS lipid A biosynthesis.</text>
</comment>
<dbReference type="EMBL" id="JAEUXJ010000001">
    <property type="protein sequence ID" value="MBL6454579.1"/>
    <property type="molecule type" value="Genomic_DNA"/>
</dbReference>
<dbReference type="CDD" id="cd03352">
    <property type="entry name" value="LbH_LpxD"/>
    <property type="match status" value="1"/>
</dbReference>
<evidence type="ECO:0000256" key="6">
    <source>
        <dbReference type="ARBA" id="ARBA00023315"/>
    </source>
</evidence>
<keyword evidence="3 7" id="KW-0808">Transferase</keyword>
<dbReference type="InterPro" id="IPR007691">
    <property type="entry name" value="LpxD"/>
</dbReference>
<evidence type="ECO:0000313" key="9">
    <source>
        <dbReference type="EMBL" id="MBL6454579.1"/>
    </source>
</evidence>
<dbReference type="RefSeq" id="WP_202824271.1">
    <property type="nucleotide sequence ID" value="NZ_JAEUXJ010000001.1"/>
</dbReference>
<proteinExistence type="inferred from homology"/>
<dbReference type="InterPro" id="IPR020573">
    <property type="entry name" value="UDP_GlcNAc_AcTrfase_non-rep"/>
</dbReference>
<accession>A0ABS1V1P0</accession>
<comment type="caution">
    <text evidence="9">The sequence shown here is derived from an EMBL/GenBank/DDBJ whole genome shotgun (WGS) entry which is preliminary data.</text>
</comment>
<dbReference type="NCBIfam" id="NF002060">
    <property type="entry name" value="PRK00892.1"/>
    <property type="match status" value="1"/>
</dbReference>
<protein>
    <recommendedName>
        <fullName evidence="7">UDP-3-O-acylglucosamine N-acyltransferase</fullName>
        <ecNumber evidence="7">2.3.1.191</ecNumber>
    </recommendedName>
</protein>
<dbReference type="Pfam" id="PF04613">
    <property type="entry name" value="LpxD"/>
    <property type="match status" value="1"/>
</dbReference>
<dbReference type="NCBIfam" id="TIGR01853">
    <property type="entry name" value="lipid_A_lpxD"/>
    <property type="match status" value="1"/>
</dbReference>
<keyword evidence="4 7" id="KW-0677">Repeat</keyword>
<feature type="domain" description="UDP-3-O-[3-hydroxymyristoyl] glucosamine N-acyltransferase non-repeat region" evidence="8">
    <location>
        <begin position="32"/>
        <end position="101"/>
    </location>
</feature>